<keyword evidence="2" id="KW-0732">Signal</keyword>
<reference evidence="3" key="1">
    <citation type="submission" date="2023-08" db="EMBL/GenBank/DDBJ databases">
        <authorList>
            <person name="Chen Y."/>
            <person name="Shah S."/>
            <person name="Dougan E. K."/>
            <person name="Thang M."/>
            <person name="Chan C."/>
        </authorList>
    </citation>
    <scope>NUCLEOTIDE SEQUENCE</scope>
</reference>
<keyword evidence="4" id="KW-1185">Reference proteome</keyword>
<protein>
    <submittedName>
        <fullName evidence="3">Uncharacterized protein</fullName>
    </submittedName>
</protein>
<dbReference type="AlphaFoldDB" id="A0AA36IXH9"/>
<gene>
    <name evidence="3" type="ORF">EVOR1521_LOCUS19287</name>
</gene>
<accession>A0AA36IXH9</accession>
<name>A0AA36IXH9_9DINO</name>
<evidence type="ECO:0000313" key="4">
    <source>
        <dbReference type="Proteomes" id="UP001178507"/>
    </source>
</evidence>
<evidence type="ECO:0000256" key="2">
    <source>
        <dbReference type="SAM" id="SignalP"/>
    </source>
</evidence>
<evidence type="ECO:0000313" key="3">
    <source>
        <dbReference type="EMBL" id="CAJ1394678.1"/>
    </source>
</evidence>
<dbReference type="SUPFAM" id="SSF52540">
    <property type="entry name" value="P-loop containing nucleoside triphosphate hydrolases"/>
    <property type="match status" value="1"/>
</dbReference>
<feature type="signal peptide" evidence="2">
    <location>
        <begin position="1"/>
        <end position="16"/>
    </location>
</feature>
<dbReference type="Proteomes" id="UP001178507">
    <property type="component" value="Unassembled WGS sequence"/>
</dbReference>
<dbReference type="EMBL" id="CAUJNA010002913">
    <property type="protein sequence ID" value="CAJ1394678.1"/>
    <property type="molecule type" value="Genomic_DNA"/>
</dbReference>
<keyword evidence="1" id="KW-1133">Transmembrane helix</keyword>
<feature type="transmembrane region" description="Helical" evidence="1">
    <location>
        <begin position="672"/>
        <end position="695"/>
    </location>
</feature>
<sequence length="971" mass="108363">MPWASHGWLLIARCAALDFLDCSGDSFSPAWEQFRAELPDVLTPDTLLSDGLASQAADLLDAAEELNWAEAVSAFSGRLRGELATEDLGDFCLYGLVTAYAVVAYHMARTAEDQLPGSAKNFLARALMILAKKQVNDFLESSSWPIRSLDLVALLELEDFAKVRSLRLHLPCWLRLDCMDTLPEARSLDPPLPPLAAAWPRRVVAVGLHTTSTLEVVTALRDAVTESWGRGGAAGAGFDIQYAGHPCPSHSGSEHHCAMRCELLGLCSDAENAADPLAEFVAGAVDVAKFEERESYAMDEARAALRWAPRRLEPLRQAELIVCTFPTVLCVLLHELLPETAQLYVAIANPLFAAPGCTKQEDSTVRDCEAAEAQEFLLAFRSMLAKDKLVRGVAAYTVTAALVAYQAGVVLPLAGKAGRYLPQQASWKGPESREVLIARSRFLETAFGAAFRNLLTEFQESESSLSFVFQQEAGTYLSYEKLSEFRCAIIFAQDLGLHKFTEHYAMAMPLWVPSRELAYRLQSFVPWGMVSYSGSWRHQGPSQEEEGPWWEAPEPREESAPGFAFPPFFNAQTAPYPLAKAAYWYEFGEFVSYPGVQEFTSMPELLLSLETEQLLEISAEMRSEALPCAVVAQDAGSVCCGWGRLRSRSLGGKARNRPNCVRRVGPHRISEAMAPYILGLVIFIAASVVGMLLWWNPHIEFHKAPATKRDMSKNEVHAHLRNHSILHVGGLHHSGLTLTAELLNRHPDVAGMRHQEGADKRKAHWVSDIANDGVWLQTVIPSFGLDHKQFFLWKFLSKFARRILPEETVDRHPWMKLRSGLGRFALHQGHHLDDTSPMIVSRAQIHLFSEWALFWDLSKKVLLEKSPSNVVLSPFLHRLWGLDLDSPSCGRFIFQQRHPLAVAMSTKRRGGPVVDDLSIADLVENWVCAEERRAKDAKAYFEYYGFSQAIYLLQFEDLLREPQKARAVDHL</sequence>
<organism evidence="3 4">
    <name type="scientific">Effrenium voratum</name>
    <dbReference type="NCBI Taxonomy" id="2562239"/>
    <lineage>
        <taxon>Eukaryota</taxon>
        <taxon>Sar</taxon>
        <taxon>Alveolata</taxon>
        <taxon>Dinophyceae</taxon>
        <taxon>Suessiales</taxon>
        <taxon>Symbiodiniaceae</taxon>
        <taxon>Effrenium</taxon>
    </lineage>
</organism>
<keyword evidence="1" id="KW-0472">Membrane</keyword>
<comment type="caution">
    <text evidence="3">The sequence shown here is derived from an EMBL/GenBank/DDBJ whole genome shotgun (WGS) entry which is preliminary data.</text>
</comment>
<proteinExistence type="predicted"/>
<keyword evidence="1" id="KW-0812">Transmembrane</keyword>
<evidence type="ECO:0000256" key="1">
    <source>
        <dbReference type="SAM" id="Phobius"/>
    </source>
</evidence>
<dbReference type="Gene3D" id="3.40.50.300">
    <property type="entry name" value="P-loop containing nucleotide triphosphate hydrolases"/>
    <property type="match status" value="1"/>
</dbReference>
<feature type="transmembrane region" description="Helical" evidence="1">
    <location>
        <begin position="393"/>
        <end position="414"/>
    </location>
</feature>
<feature type="chain" id="PRO_5041395907" evidence="2">
    <location>
        <begin position="17"/>
        <end position="971"/>
    </location>
</feature>
<dbReference type="InterPro" id="IPR027417">
    <property type="entry name" value="P-loop_NTPase"/>
</dbReference>